<dbReference type="Proteomes" id="UP000607653">
    <property type="component" value="Unassembled WGS sequence"/>
</dbReference>
<gene>
    <name evidence="2" type="ORF">HUJ06_008494</name>
</gene>
<protein>
    <submittedName>
        <fullName evidence="2">Uncharacterized protein</fullName>
    </submittedName>
</protein>
<evidence type="ECO:0000256" key="1">
    <source>
        <dbReference type="SAM" id="MobiDB-lite"/>
    </source>
</evidence>
<organism evidence="2 3">
    <name type="scientific">Nelumbo nucifera</name>
    <name type="common">Sacred lotus</name>
    <dbReference type="NCBI Taxonomy" id="4432"/>
    <lineage>
        <taxon>Eukaryota</taxon>
        <taxon>Viridiplantae</taxon>
        <taxon>Streptophyta</taxon>
        <taxon>Embryophyta</taxon>
        <taxon>Tracheophyta</taxon>
        <taxon>Spermatophyta</taxon>
        <taxon>Magnoliopsida</taxon>
        <taxon>Proteales</taxon>
        <taxon>Nelumbonaceae</taxon>
        <taxon>Nelumbo</taxon>
    </lineage>
</organism>
<accession>A0A822Z039</accession>
<proteinExistence type="predicted"/>
<name>A0A822Z039_NELNU</name>
<comment type="caution">
    <text evidence="2">The sequence shown here is derived from an EMBL/GenBank/DDBJ whole genome shotgun (WGS) entry which is preliminary data.</text>
</comment>
<evidence type="ECO:0000313" key="2">
    <source>
        <dbReference type="EMBL" id="DAD37853.1"/>
    </source>
</evidence>
<keyword evidence="3" id="KW-1185">Reference proteome</keyword>
<sequence>MMVNDIHVWTTVRVKGRGGLKEGGEENNQQEQWNGMNGDVGLG</sequence>
<evidence type="ECO:0000313" key="3">
    <source>
        <dbReference type="Proteomes" id="UP000607653"/>
    </source>
</evidence>
<dbReference type="EMBL" id="DUZY01000004">
    <property type="protein sequence ID" value="DAD37853.1"/>
    <property type="molecule type" value="Genomic_DNA"/>
</dbReference>
<reference evidence="2 3" key="1">
    <citation type="journal article" date="2020" name="Mol. Biol. Evol.">
        <title>Distinct Expression and Methylation Patterns for Genes with Different Fates following a Single Whole-Genome Duplication in Flowering Plants.</title>
        <authorList>
            <person name="Shi T."/>
            <person name="Rahmani R.S."/>
            <person name="Gugger P.F."/>
            <person name="Wang M."/>
            <person name="Li H."/>
            <person name="Zhang Y."/>
            <person name="Li Z."/>
            <person name="Wang Q."/>
            <person name="Van de Peer Y."/>
            <person name="Marchal K."/>
            <person name="Chen J."/>
        </authorList>
    </citation>
    <scope>NUCLEOTIDE SEQUENCE [LARGE SCALE GENOMIC DNA]</scope>
    <source>
        <tissue evidence="2">Leaf</tissue>
    </source>
</reference>
<dbReference type="AlphaFoldDB" id="A0A822Z039"/>
<feature type="region of interest" description="Disordered" evidence="1">
    <location>
        <begin position="18"/>
        <end position="43"/>
    </location>
</feature>
<feature type="compositionally biased region" description="Low complexity" evidence="1">
    <location>
        <begin position="26"/>
        <end position="37"/>
    </location>
</feature>